<dbReference type="GO" id="GO:0007165">
    <property type="term" value="P:signal transduction"/>
    <property type="evidence" value="ECO:0007669"/>
    <property type="project" value="UniProtKB-KW"/>
</dbReference>
<feature type="transmembrane region" description="Helical" evidence="6">
    <location>
        <begin position="269"/>
        <end position="287"/>
    </location>
</feature>
<feature type="transmembrane region" description="Helical" evidence="6">
    <location>
        <begin position="143"/>
        <end position="161"/>
    </location>
</feature>
<comment type="caution">
    <text evidence="6">Lacks conserved residue(s) required for the propagation of feature annotation.</text>
</comment>
<keyword evidence="5 6" id="KW-0472">Membrane</keyword>
<evidence type="ECO:0000256" key="3">
    <source>
        <dbReference type="ARBA" id="ARBA00022692"/>
    </source>
</evidence>
<keyword evidence="2 6" id="KW-1003">Cell membrane</keyword>
<feature type="non-terminal residue" evidence="7">
    <location>
        <position position="296"/>
    </location>
</feature>
<proteinExistence type="inferred from homology"/>
<dbReference type="Proteomes" id="UP001233999">
    <property type="component" value="Unassembled WGS sequence"/>
</dbReference>
<evidence type="ECO:0000313" key="8">
    <source>
        <dbReference type="Proteomes" id="UP001233999"/>
    </source>
</evidence>
<accession>A0AAD8EJ23</accession>
<evidence type="ECO:0000313" key="7">
    <source>
        <dbReference type="EMBL" id="KAJ9591794.1"/>
    </source>
</evidence>
<organism evidence="7 8">
    <name type="scientific">Diploptera punctata</name>
    <name type="common">Pacific beetle cockroach</name>
    <dbReference type="NCBI Taxonomy" id="6984"/>
    <lineage>
        <taxon>Eukaryota</taxon>
        <taxon>Metazoa</taxon>
        <taxon>Ecdysozoa</taxon>
        <taxon>Arthropoda</taxon>
        <taxon>Hexapoda</taxon>
        <taxon>Insecta</taxon>
        <taxon>Pterygota</taxon>
        <taxon>Neoptera</taxon>
        <taxon>Polyneoptera</taxon>
        <taxon>Dictyoptera</taxon>
        <taxon>Blattodea</taxon>
        <taxon>Blaberoidea</taxon>
        <taxon>Blaberidae</taxon>
        <taxon>Diplopterinae</taxon>
        <taxon>Diploptera</taxon>
    </lineage>
</organism>
<evidence type="ECO:0000256" key="5">
    <source>
        <dbReference type="ARBA" id="ARBA00023136"/>
    </source>
</evidence>
<feature type="transmembrane region" description="Helical" evidence="6">
    <location>
        <begin position="117"/>
        <end position="137"/>
    </location>
</feature>
<comment type="function">
    <text evidence="6">Gustatory receptor which mediates acceptance or avoidance behavior, depending on its substrates.</text>
</comment>
<comment type="caution">
    <text evidence="7">The sequence shown here is derived from an EMBL/GenBank/DDBJ whole genome shotgun (WGS) entry which is preliminary data.</text>
</comment>
<keyword evidence="3 6" id="KW-0812">Transmembrane</keyword>
<keyword evidence="4 6" id="KW-1133">Transmembrane helix</keyword>
<reference evidence="7" key="1">
    <citation type="journal article" date="2023" name="IScience">
        <title>Live-bearing cockroach genome reveals convergent evolutionary mechanisms linked to viviparity in insects and beyond.</title>
        <authorList>
            <person name="Fouks B."/>
            <person name="Harrison M.C."/>
            <person name="Mikhailova A.A."/>
            <person name="Marchal E."/>
            <person name="English S."/>
            <person name="Carruthers M."/>
            <person name="Jennings E.C."/>
            <person name="Chiamaka E.L."/>
            <person name="Frigard R.A."/>
            <person name="Pippel M."/>
            <person name="Attardo G.M."/>
            <person name="Benoit J.B."/>
            <person name="Bornberg-Bauer E."/>
            <person name="Tobe S.S."/>
        </authorList>
    </citation>
    <scope>NUCLEOTIDE SEQUENCE</scope>
    <source>
        <strain evidence="7">Stay&amp;Tobe</strain>
    </source>
</reference>
<keyword evidence="8" id="KW-1185">Reference proteome</keyword>
<dbReference type="GO" id="GO:0005886">
    <property type="term" value="C:plasma membrane"/>
    <property type="evidence" value="ECO:0007669"/>
    <property type="project" value="UniProtKB-SubCell"/>
</dbReference>
<feature type="transmembrane region" description="Helical" evidence="6">
    <location>
        <begin position="61"/>
        <end position="82"/>
    </location>
</feature>
<dbReference type="AlphaFoldDB" id="A0AAD8EJ23"/>
<evidence type="ECO:0000256" key="2">
    <source>
        <dbReference type="ARBA" id="ARBA00022475"/>
    </source>
</evidence>
<dbReference type="Pfam" id="PF08395">
    <property type="entry name" value="7tm_7"/>
    <property type="match status" value="1"/>
</dbReference>
<dbReference type="EMBL" id="JASPKZ010003856">
    <property type="protein sequence ID" value="KAJ9591794.1"/>
    <property type="molecule type" value="Genomic_DNA"/>
</dbReference>
<evidence type="ECO:0000256" key="1">
    <source>
        <dbReference type="ARBA" id="ARBA00004651"/>
    </source>
</evidence>
<protein>
    <recommendedName>
        <fullName evidence="6">Gustatory receptor</fullName>
    </recommendedName>
</protein>
<feature type="transmembrane region" description="Helical" evidence="6">
    <location>
        <begin position="29"/>
        <end position="49"/>
    </location>
</feature>
<evidence type="ECO:0000256" key="6">
    <source>
        <dbReference type="RuleBase" id="RU363108"/>
    </source>
</evidence>
<reference evidence="7" key="2">
    <citation type="submission" date="2023-05" db="EMBL/GenBank/DDBJ databases">
        <authorList>
            <person name="Fouks B."/>
        </authorList>
    </citation>
    <scope>NUCLEOTIDE SEQUENCE</scope>
    <source>
        <strain evidence="7">Stay&amp;Tobe</strain>
        <tissue evidence="7">Testes</tissue>
    </source>
</reference>
<gene>
    <name evidence="7" type="ORF">L9F63_001611</name>
</gene>
<feature type="transmembrane region" description="Helical" evidence="6">
    <location>
        <begin position="240"/>
        <end position="257"/>
    </location>
</feature>
<evidence type="ECO:0000256" key="4">
    <source>
        <dbReference type="ARBA" id="ARBA00022989"/>
    </source>
</evidence>
<keyword evidence="6" id="KW-0675">Receptor</keyword>
<dbReference type="InterPro" id="IPR013604">
    <property type="entry name" value="7TM_chemorcpt"/>
</dbReference>
<comment type="similarity">
    <text evidence="6">Belongs to the insect chemoreceptor superfamily. Gustatory receptor (GR) family.</text>
</comment>
<comment type="subcellular location">
    <subcellularLocation>
        <location evidence="1 6">Cell membrane</location>
        <topology evidence="1 6">Multi-pass membrane protein</topology>
    </subcellularLocation>
</comment>
<dbReference type="GO" id="GO:0050909">
    <property type="term" value="P:sensory perception of taste"/>
    <property type="evidence" value="ECO:0007669"/>
    <property type="project" value="InterPro"/>
</dbReference>
<keyword evidence="6" id="KW-0807">Transducer</keyword>
<sequence length="296" mass="34998">MDVHGVFQPFVKVLMFLGMYQHSFNSTKTVYAIVFTTSVIFIQFFYIFFSISDFAFHSESILIVYLCYVQTTTNIIQYIATITTRQKFSLFLVSILKILSQINLMEKYQYSKIRNMVMFQIGLHTFCLSFLYTTDILIFSNNFISSIFLISTFVLELINSVRECVFVSFLKVLQEHYWRLNEIVDRDICKTTEHILRHVTLECPVEVKRVAYLHQVLCLITKNVASFFSVQMLLSSAHDFIFIITNVYFIISVYVFDKETNEGKNIWRITLIFWSSYYLLKFLWLIHSCRVSTIQV</sequence>
<name>A0AAD8EJ23_DIPPU</name>